<feature type="transmembrane region" description="Helical" evidence="8">
    <location>
        <begin position="263"/>
        <end position="285"/>
    </location>
</feature>
<dbReference type="GO" id="GO:0000030">
    <property type="term" value="F:mannosyltransferase activity"/>
    <property type="evidence" value="ECO:0007669"/>
    <property type="project" value="TreeGrafter"/>
</dbReference>
<dbReference type="Pfam" id="PF10034">
    <property type="entry name" value="Dpy19"/>
    <property type="match status" value="2"/>
</dbReference>
<evidence type="ECO:0000256" key="3">
    <source>
        <dbReference type="ARBA" id="ARBA00022676"/>
    </source>
</evidence>
<evidence type="ECO:0000256" key="8">
    <source>
        <dbReference type="SAM" id="Phobius"/>
    </source>
</evidence>
<organism evidence="11">
    <name type="scientific">Soboliphyme baturini</name>
    <dbReference type="NCBI Taxonomy" id="241478"/>
    <lineage>
        <taxon>Eukaryota</taxon>
        <taxon>Metazoa</taxon>
        <taxon>Ecdysozoa</taxon>
        <taxon>Nematoda</taxon>
        <taxon>Enoplea</taxon>
        <taxon>Dorylaimia</taxon>
        <taxon>Dioctophymatida</taxon>
        <taxon>Dioctophymatoidea</taxon>
        <taxon>Soboliphymatidae</taxon>
        <taxon>Soboliphyme</taxon>
    </lineage>
</organism>
<dbReference type="EMBL" id="UZAM01008621">
    <property type="protein sequence ID" value="VDP05697.1"/>
    <property type="molecule type" value="Genomic_DNA"/>
</dbReference>
<keyword evidence="6 8" id="KW-1133">Transmembrane helix</keyword>
<feature type="transmembrane region" description="Helical" evidence="8">
    <location>
        <begin position="76"/>
        <end position="97"/>
    </location>
</feature>
<evidence type="ECO:0000313" key="11">
    <source>
        <dbReference type="WBParaSite" id="SBAD_0000510701-mRNA-1"/>
    </source>
</evidence>
<evidence type="ECO:0000256" key="4">
    <source>
        <dbReference type="ARBA" id="ARBA00022679"/>
    </source>
</evidence>
<proteinExistence type="inferred from homology"/>
<feature type="transmembrane region" description="Helical" evidence="8">
    <location>
        <begin position="418"/>
        <end position="437"/>
    </location>
</feature>
<sequence length="636" mass="73409">MTLHENLLWFTNIQQVEREISLRTECGLYYSYYKQLVNAPSLRKGEDEAPGAVVLLFAVLYLAIRPDQQRLEPILFYVYSVFSLNGSGLVALCVLAWLFSGSWLASIICACFYIVNLEDVTRVNFSVNIREHFALPVFWWQNVYLAMYLSSGGRRGSRHHDSVLWKCAILVTTLMFCLAWQFNQFVVLMQAAALYVMALLRLVELRKIMWLYTIDIVALAVVYVAQFGQKMLLGSLVLSFLPSAMLVLFLFRHWTNSGGIINGCLQWMIQVVFTLLFTIVVNVAVKWSLHLEADQHIYKFLKAKFGFADPRDFESRLYLCHGSFVFLDNQYFSRTSNSLVFPLYMIMLCGTFFVIGKDLLLQWCSLFMPVAGGDKAIEKMPFNERSYFFRRPEIAFFCFQSAVSALMAMMVLRMKYLWTPQICVLAAVLLGSSEIWYNLFSIVKFKKMYIVDGVKIGILLSVLLYNVVKESMNDLREFYDPDTVALMYWIGNVTAPYASFAGSMQLLAGVKCCTGRRLLNHPHFEDKVLRDRTKQIYQIYARRSAKEVYDILKALDTNYIILEDSICLARSDGCSVPDLIDLDNGHIPRNGYNLPGLTKVDTPRFCDQIRHMTIDFSRYFRLMFSNRTFRVYQLLA</sequence>
<protein>
    <submittedName>
        <fullName evidence="11">C-mannosyltransferase DPY19L1</fullName>
    </submittedName>
</protein>
<dbReference type="PANTHER" id="PTHR31488:SF3">
    <property type="entry name" value="C-MANNOSYLTRANSFERASE DPY19L3"/>
    <property type="match status" value="1"/>
</dbReference>
<feature type="transmembrane region" description="Helical" evidence="8">
    <location>
        <begin position="488"/>
        <end position="510"/>
    </location>
</feature>
<dbReference type="AlphaFoldDB" id="A0A183IMR1"/>
<dbReference type="WBParaSite" id="SBAD_0000510701-mRNA-1">
    <property type="protein sequence ID" value="SBAD_0000510701-mRNA-1"/>
    <property type="gene ID" value="SBAD_0000510701"/>
</dbReference>
<evidence type="ECO:0000256" key="5">
    <source>
        <dbReference type="ARBA" id="ARBA00022692"/>
    </source>
</evidence>
<dbReference type="Proteomes" id="UP000270296">
    <property type="component" value="Unassembled WGS sequence"/>
</dbReference>
<keyword evidence="7 8" id="KW-0472">Membrane</keyword>
<evidence type="ECO:0000313" key="9">
    <source>
        <dbReference type="EMBL" id="VDP05697.1"/>
    </source>
</evidence>
<keyword evidence="4" id="KW-0808">Transferase</keyword>
<feature type="transmembrane region" description="Helical" evidence="8">
    <location>
        <begin position="339"/>
        <end position="360"/>
    </location>
</feature>
<keyword evidence="5 8" id="KW-0812">Transmembrane</keyword>
<dbReference type="InterPro" id="IPR018732">
    <property type="entry name" value="Dpy-19/Dpy-19-like"/>
</dbReference>
<dbReference type="PANTHER" id="PTHR31488">
    <property type="entry name" value="DPY-19-LIKE 1, LIKE (H. SAPIENS)"/>
    <property type="match status" value="1"/>
</dbReference>
<keyword evidence="3" id="KW-0328">Glycosyltransferase</keyword>
<evidence type="ECO:0000256" key="7">
    <source>
        <dbReference type="ARBA" id="ARBA00023136"/>
    </source>
</evidence>
<feature type="transmembrane region" description="Helical" evidence="8">
    <location>
        <begin position="394"/>
        <end position="412"/>
    </location>
</feature>
<evidence type="ECO:0000313" key="10">
    <source>
        <dbReference type="Proteomes" id="UP000270296"/>
    </source>
</evidence>
<reference evidence="11" key="1">
    <citation type="submission" date="2016-06" db="UniProtKB">
        <authorList>
            <consortium name="WormBaseParasite"/>
        </authorList>
    </citation>
    <scope>IDENTIFICATION</scope>
</reference>
<gene>
    <name evidence="9" type="ORF">SBAD_LOCUS4907</name>
</gene>
<feature type="transmembrane region" description="Helical" evidence="8">
    <location>
        <begin position="49"/>
        <end position="64"/>
    </location>
</feature>
<evidence type="ECO:0000256" key="1">
    <source>
        <dbReference type="ARBA" id="ARBA00004141"/>
    </source>
</evidence>
<evidence type="ECO:0000256" key="6">
    <source>
        <dbReference type="ARBA" id="ARBA00022989"/>
    </source>
</evidence>
<feature type="transmembrane region" description="Helical" evidence="8">
    <location>
        <begin position="103"/>
        <end position="121"/>
    </location>
</feature>
<feature type="transmembrane region" description="Helical" evidence="8">
    <location>
        <begin position="163"/>
        <end position="196"/>
    </location>
</feature>
<keyword evidence="10" id="KW-1185">Reference proteome</keyword>
<comment type="subcellular location">
    <subcellularLocation>
        <location evidence="1">Membrane</location>
        <topology evidence="1">Multi-pass membrane protein</topology>
    </subcellularLocation>
</comment>
<dbReference type="OrthoDB" id="6019623at2759"/>
<feature type="transmembrane region" description="Helical" evidence="8">
    <location>
        <begin position="208"/>
        <end position="225"/>
    </location>
</feature>
<feature type="transmembrane region" description="Helical" evidence="8">
    <location>
        <begin position="231"/>
        <end position="251"/>
    </location>
</feature>
<feature type="transmembrane region" description="Helical" evidence="8">
    <location>
        <begin position="449"/>
        <end position="468"/>
    </location>
</feature>
<accession>A0A183IMR1</accession>
<name>A0A183IMR1_9BILA</name>
<reference evidence="9 10" key="2">
    <citation type="submission" date="2018-11" db="EMBL/GenBank/DDBJ databases">
        <authorList>
            <consortium name="Pathogen Informatics"/>
        </authorList>
    </citation>
    <scope>NUCLEOTIDE SEQUENCE [LARGE SCALE GENOMIC DNA]</scope>
</reference>
<comment type="similarity">
    <text evidence="2">Belongs to the dpy-19 family.</text>
</comment>
<dbReference type="GO" id="GO:0005637">
    <property type="term" value="C:nuclear inner membrane"/>
    <property type="evidence" value="ECO:0007669"/>
    <property type="project" value="TreeGrafter"/>
</dbReference>
<evidence type="ECO:0000256" key="2">
    <source>
        <dbReference type="ARBA" id="ARBA00008744"/>
    </source>
</evidence>